<dbReference type="EMBL" id="FQWZ01000001">
    <property type="protein sequence ID" value="SHG43933.1"/>
    <property type="molecule type" value="Genomic_DNA"/>
</dbReference>
<gene>
    <name evidence="2" type="ORF">SAMN04488068_0200</name>
</gene>
<feature type="transmembrane region" description="Helical" evidence="1">
    <location>
        <begin position="34"/>
        <end position="53"/>
    </location>
</feature>
<organism evidence="2 3">
    <name type="scientific">Hydrocarboniphaga daqingensis</name>
    <dbReference type="NCBI Taxonomy" id="490188"/>
    <lineage>
        <taxon>Bacteria</taxon>
        <taxon>Pseudomonadati</taxon>
        <taxon>Pseudomonadota</taxon>
        <taxon>Gammaproteobacteria</taxon>
        <taxon>Nevskiales</taxon>
        <taxon>Nevskiaceae</taxon>
        <taxon>Hydrocarboniphaga</taxon>
    </lineage>
</organism>
<feature type="transmembrane region" description="Helical" evidence="1">
    <location>
        <begin position="65"/>
        <end position="87"/>
    </location>
</feature>
<dbReference type="RefSeq" id="WP_072892813.1">
    <property type="nucleotide sequence ID" value="NZ_FQWZ01000001.1"/>
</dbReference>
<name>A0A1M5JVB7_9GAMM</name>
<keyword evidence="1" id="KW-0812">Transmembrane</keyword>
<reference evidence="2 3" key="1">
    <citation type="submission" date="2016-11" db="EMBL/GenBank/DDBJ databases">
        <authorList>
            <person name="Jaros S."/>
            <person name="Januszkiewicz K."/>
            <person name="Wedrychowicz H."/>
        </authorList>
    </citation>
    <scope>NUCLEOTIDE SEQUENCE [LARGE SCALE GENOMIC DNA]</scope>
    <source>
        <strain evidence="2 3">CGMCC 1.7049</strain>
    </source>
</reference>
<accession>A0A1M5JVB7</accession>
<evidence type="ECO:0000256" key="1">
    <source>
        <dbReference type="SAM" id="Phobius"/>
    </source>
</evidence>
<evidence type="ECO:0000313" key="2">
    <source>
        <dbReference type="EMBL" id="SHG43933.1"/>
    </source>
</evidence>
<dbReference type="STRING" id="490188.SAMN04488068_0200"/>
<proteinExistence type="predicted"/>
<protein>
    <submittedName>
        <fullName evidence="2">Uncharacterized protein</fullName>
    </submittedName>
</protein>
<evidence type="ECO:0000313" key="3">
    <source>
        <dbReference type="Proteomes" id="UP000199758"/>
    </source>
</evidence>
<keyword evidence="1" id="KW-1133">Transmembrane helix</keyword>
<dbReference type="AlphaFoldDB" id="A0A1M5JVB7"/>
<dbReference type="Proteomes" id="UP000199758">
    <property type="component" value="Unassembled WGS sequence"/>
</dbReference>
<keyword evidence="1" id="KW-0472">Membrane</keyword>
<keyword evidence="3" id="KW-1185">Reference proteome</keyword>
<feature type="transmembrane region" description="Helical" evidence="1">
    <location>
        <begin position="93"/>
        <end position="110"/>
    </location>
</feature>
<sequence>MPLLMSLLGYLLLSALLAVPVLLAAKIVRMPYVGMTFCTLGVAASLLAAKGLARLLPQPWVHLPLAIVAAVLLLSICLGTTVTRALAVVALQVPFYLLLAGLWLAAGAALPSPDVVMSWFTP</sequence>